<keyword evidence="3" id="KW-1185">Reference proteome</keyword>
<evidence type="ECO:0008006" key="4">
    <source>
        <dbReference type="Google" id="ProtNLM"/>
    </source>
</evidence>
<dbReference type="Gene3D" id="2.60.40.640">
    <property type="match status" value="1"/>
</dbReference>
<feature type="compositionally biased region" description="Basic and acidic residues" evidence="1">
    <location>
        <begin position="391"/>
        <end position="401"/>
    </location>
</feature>
<gene>
    <name evidence="2" type="ORF">PHLGIDRAFT_22411</name>
</gene>
<dbReference type="AlphaFoldDB" id="A0A0C3SBP2"/>
<dbReference type="InterPro" id="IPR050357">
    <property type="entry name" value="Arrestin_domain-protein"/>
</dbReference>
<organism evidence="2 3">
    <name type="scientific">Phlebiopsis gigantea (strain 11061_1 CR5-6)</name>
    <name type="common">White-rot fungus</name>
    <name type="synonym">Peniophora gigantea</name>
    <dbReference type="NCBI Taxonomy" id="745531"/>
    <lineage>
        <taxon>Eukaryota</taxon>
        <taxon>Fungi</taxon>
        <taxon>Dikarya</taxon>
        <taxon>Basidiomycota</taxon>
        <taxon>Agaricomycotina</taxon>
        <taxon>Agaricomycetes</taxon>
        <taxon>Polyporales</taxon>
        <taxon>Phanerochaetaceae</taxon>
        <taxon>Phlebiopsis</taxon>
    </lineage>
</organism>
<name>A0A0C3SBP2_PHLG1</name>
<dbReference type="PANTHER" id="PTHR11188">
    <property type="entry name" value="ARRESTIN DOMAIN CONTAINING PROTEIN"/>
    <property type="match status" value="1"/>
</dbReference>
<dbReference type="GO" id="GO:0005737">
    <property type="term" value="C:cytoplasm"/>
    <property type="evidence" value="ECO:0007669"/>
    <property type="project" value="TreeGrafter"/>
</dbReference>
<dbReference type="OrthoDB" id="2742096at2759"/>
<evidence type="ECO:0000313" key="2">
    <source>
        <dbReference type="EMBL" id="KIP10197.1"/>
    </source>
</evidence>
<dbReference type="PANTHER" id="PTHR11188:SF17">
    <property type="entry name" value="FI21816P1"/>
    <property type="match status" value="1"/>
</dbReference>
<protein>
    <recommendedName>
        <fullName evidence="4">Arrestin-like N-terminal domain-containing protein</fullName>
    </recommendedName>
</protein>
<proteinExistence type="predicted"/>
<sequence length="401" mass="44936">MGHDDIPALSLVFNPRIARVPGEVLQGEVHLYFPTLLSDNIEEVHLKLRGSVVTKITRQQGQNQVTRRQREDLARETVSLWQKGGAYPPPDSHTLVLPFRFQLPSNLPPSCSFGGYHWSATIGYALEAVGERSGLHFNRREFASFPVLPANPEGAGLRSFMTMEGWHGGWTTLERRAEIRRGIWGDYSEVKAILVLPALEAFPIQTPIPFSLNIVTITKAMKQDDIKEGEPIFPAPPTLPKDLEFEMNRRVYVYARGWSRTSDDSAIARLGGFGESIVPQYSANVQFEPMDKVWIPSQDSHDEKKRKGQWKQETTVKSVFVITQPPAFSTTTINTSYSAELRIDFPGIGNDLKFKFPLNVISCVAPPGTQGWDGPPPEPLDLPPSYFASADWHHDDEKGDE</sequence>
<accession>A0A0C3SBP2</accession>
<feature type="region of interest" description="Disordered" evidence="1">
    <location>
        <begin position="369"/>
        <end position="401"/>
    </location>
</feature>
<dbReference type="STRING" id="745531.A0A0C3SBP2"/>
<dbReference type="EMBL" id="KN840457">
    <property type="protein sequence ID" value="KIP10197.1"/>
    <property type="molecule type" value="Genomic_DNA"/>
</dbReference>
<dbReference type="HOGENOM" id="CLU_056201_0_0_1"/>
<dbReference type="InterPro" id="IPR014752">
    <property type="entry name" value="Arrestin-like_C"/>
</dbReference>
<dbReference type="Proteomes" id="UP000053257">
    <property type="component" value="Unassembled WGS sequence"/>
</dbReference>
<evidence type="ECO:0000313" key="3">
    <source>
        <dbReference type="Proteomes" id="UP000053257"/>
    </source>
</evidence>
<evidence type="ECO:0000256" key="1">
    <source>
        <dbReference type="SAM" id="MobiDB-lite"/>
    </source>
</evidence>
<dbReference type="GO" id="GO:0015031">
    <property type="term" value="P:protein transport"/>
    <property type="evidence" value="ECO:0007669"/>
    <property type="project" value="TreeGrafter"/>
</dbReference>
<reference evidence="2 3" key="1">
    <citation type="journal article" date="2014" name="PLoS Genet.">
        <title>Analysis of the Phlebiopsis gigantea genome, transcriptome and secretome provides insight into its pioneer colonization strategies of wood.</title>
        <authorList>
            <person name="Hori C."/>
            <person name="Ishida T."/>
            <person name="Igarashi K."/>
            <person name="Samejima M."/>
            <person name="Suzuki H."/>
            <person name="Master E."/>
            <person name="Ferreira P."/>
            <person name="Ruiz-Duenas F.J."/>
            <person name="Held B."/>
            <person name="Canessa P."/>
            <person name="Larrondo L.F."/>
            <person name="Schmoll M."/>
            <person name="Druzhinina I.S."/>
            <person name="Kubicek C.P."/>
            <person name="Gaskell J.A."/>
            <person name="Kersten P."/>
            <person name="St John F."/>
            <person name="Glasner J."/>
            <person name="Sabat G."/>
            <person name="Splinter BonDurant S."/>
            <person name="Syed K."/>
            <person name="Yadav J."/>
            <person name="Mgbeahuruike A.C."/>
            <person name="Kovalchuk A."/>
            <person name="Asiegbu F.O."/>
            <person name="Lackner G."/>
            <person name="Hoffmeister D."/>
            <person name="Rencoret J."/>
            <person name="Gutierrez A."/>
            <person name="Sun H."/>
            <person name="Lindquist E."/>
            <person name="Barry K."/>
            <person name="Riley R."/>
            <person name="Grigoriev I.V."/>
            <person name="Henrissat B."/>
            <person name="Kues U."/>
            <person name="Berka R.M."/>
            <person name="Martinez A.T."/>
            <person name="Covert S.F."/>
            <person name="Blanchette R.A."/>
            <person name="Cullen D."/>
        </authorList>
    </citation>
    <scope>NUCLEOTIDE SEQUENCE [LARGE SCALE GENOMIC DNA]</scope>
    <source>
        <strain evidence="2 3">11061_1 CR5-6</strain>
    </source>
</reference>